<dbReference type="InterPro" id="IPR051965">
    <property type="entry name" value="ChromReg_NeuronalGeneExpr"/>
</dbReference>
<dbReference type="Proteomes" id="UP000838763">
    <property type="component" value="Unassembled WGS sequence"/>
</dbReference>
<evidence type="ECO:0000256" key="1">
    <source>
        <dbReference type="ARBA" id="ARBA00023125"/>
    </source>
</evidence>
<comment type="caution">
    <text evidence="7">The sequence shown here is derived from an EMBL/GenBank/DDBJ whole genome shotgun (WGS) entry which is preliminary data.</text>
</comment>
<evidence type="ECO:0008006" key="9">
    <source>
        <dbReference type="Google" id="ProtNLM"/>
    </source>
</evidence>
<dbReference type="Pfam" id="PF00536">
    <property type="entry name" value="SAM_1"/>
    <property type="match status" value="1"/>
</dbReference>
<dbReference type="PROSITE" id="PS50118">
    <property type="entry name" value="HMG_BOX_2"/>
    <property type="match status" value="1"/>
</dbReference>
<dbReference type="PROSITE" id="PS50105">
    <property type="entry name" value="SAM_DOMAIN"/>
    <property type="match status" value="1"/>
</dbReference>
<dbReference type="SMART" id="SM00454">
    <property type="entry name" value="SAM"/>
    <property type="match status" value="1"/>
</dbReference>
<feature type="domain" description="SAM" evidence="5">
    <location>
        <begin position="1"/>
        <end position="44"/>
    </location>
</feature>
<dbReference type="GO" id="GO:0005634">
    <property type="term" value="C:nucleus"/>
    <property type="evidence" value="ECO:0007669"/>
    <property type="project" value="UniProtKB-UniRule"/>
</dbReference>
<proteinExistence type="predicted"/>
<reference evidence="7" key="1">
    <citation type="submission" date="2022-11" db="EMBL/GenBank/DDBJ databases">
        <authorList>
            <person name="Scott C."/>
            <person name="Bruce N."/>
        </authorList>
    </citation>
    <scope>NUCLEOTIDE SEQUENCE</scope>
</reference>
<evidence type="ECO:0000256" key="2">
    <source>
        <dbReference type="ARBA" id="ARBA00023242"/>
    </source>
</evidence>
<dbReference type="Gene3D" id="1.10.30.10">
    <property type="entry name" value="High mobility group box domain"/>
    <property type="match status" value="1"/>
</dbReference>
<dbReference type="EMBL" id="CALLCH030000015">
    <property type="protein sequence ID" value="CAI4216537.1"/>
    <property type="molecule type" value="Genomic_DNA"/>
</dbReference>
<dbReference type="SMART" id="SM00398">
    <property type="entry name" value="HMG"/>
    <property type="match status" value="1"/>
</dbReference>
<feature type="region of interest" description="Disordered" evidence="4">
    <location>
        <begin position="325"/>
        <end position="344"/>
    </location>
</feature>
<feature type="DNA-binding region" description="HMG box" evidence="3">
    <location>
        <begin position="118"/>
        <end position="192"/>
    </location>
</feature>
<dbReference type="InterPro" id="IPR009071">
    <property type="entry name" value="HMG_box_dom"/>
</dbReference>
<dbReference type="InterPro" id="IPR013761">
    <property type="entry name" value="SAM/pointed_sf"/>
</dbReference>
<dbReference type="PANTHER" id="PTHR46040:SF3">
    <property type="entry name" value="HIGH MOBILITY GROUP PROTEIN 2"/>
    <property type="match status" value="1"/>
</dbReference>
<organism evidence="7 8">
    <name type="scientific">Parascedosporium putredinis</name>
    <dbReference type="NCBI Taxonomy" id="1442378"/>
    <lineage>
        <taxon>Eukaryota</taxon>
        <taxon>Fungi</taxon>
        <taxon>Dikarya</taxon>
        <taxon>Ascomycota</taxon>
        <taxon>Pezizomycotina</taxon>
        <taxon>Sordariomycetes</taxon>
        <taxon>Hypocreomycetidae</taxon>
        <taxon>Microascales</taxon>
        <taxon>Microascaceae</taxon>
        <taxon>Parascedosporium</taxon>
    </lineage>
</organism>
<dbReference type="SUPFAM" id="SSF47769">
    <property type="entry name" value="SAM/Pointed domain"/>
    <property type="match status" value="1"/>
</dbReference>
<dbReference type="SUPFAM" id="SSF47095">
    <property type="entry name" value="HMG-box"/>
    <property type="match status" value="1"/>
</dbReference>
<dbReference type="InterPro" id="IPR036910">
    <property type="entry name" value="HMG_box_dom_sf"/>
</dbReference>
<accession>A0A9P1MCP1</accession>
<evidence type="ECO:0000256" key="4">
    <source>
        <dbReference type="SAM" id="MobiDB-lite"/>
    </source>
</evidence>
<keyword evidence="8" id="KW-1185">Reference proteome</keyword>
<dbReference type="GO" id="GO:0003677">
    <property type="term" value="F:DNA binding"/>
    <property type="evidence" value="ECO:0007669"/>
    <property type="project" value="UniProtKB-UniRule"/>
</dbReference>
<feature type="compositionally biased region" description="Polar residues" evidence="4">
    <location>
        <begin position="86"/>
        <end position="100"/>
    </location>
</feature>
<sequence length="358" mass="40083">MRDLADIFAQLGMSQYFGVFVQEGFDSWDTILDITESDLDTLGVKLGHRRKLQRRIADARGLSPNAILPWTPTSQSAEEAKPDSTRLVTTVSGPATSREGTATKRKYRRHPKPDKNAPEKPPSAYVLFSNISNVSVRLEIREDLKGQTLSFTEIAKLVGENWQALPQGERERLEDQAQQAKDRYNQQLAAYKKTAEHRKYSQYLQEFKKKQLQTNQSQAYEFTCTPSLSDMLDNHNRAEDAVSDTYSTGTENQRQPATGFDMMLRTSRASVSSMHLDGSPVSMTSPELQASELVPAKDVGMPIKSLLSTNTTDSMYDLPRCAQTSRKLRHAPATPELTSPQRHAPWRMGDMVGLKVGG</sequence>
<evidence type="ECO:0000256" key="3">
    <source>
        <dbReference type="PROSITE-ProRule" id="PRU00267"/>
    </source>
</evidence>
<name>A0A9P1MCP1_9PEZI</name>
<dbReference type="GO" id="GO:0010468">
    <property type="term" value="P:regulation of gene expression"/>
    <property type="evidence" value="ECO:0007669"/>
    <property type="project" value="TreeGrafter"/>
</dbReference>
<dbReference type="Pfam" id="PF00505">
    <property type="entry name" value="HMG_box"/>
    <property type="match status" value="1"/>
</dbReference>
<evidence type="ECO:0000313" key="8">
    <source>
        <dbReference type="Proteomes" id="UP000838763"/>
    </source>
</evidence>
<keyword evidence="2 3" id="KW-0539">Nucleus</keyword>
<dbReference type="OrthoDB" id="1919336at2759"/>
<dbReference type="InterPro" id="IPR001660">
    <property type="entry name" value="SAM"/>
</dbReference>
<protein>
    <recommendedName>
        <fullName evidence="9">HMG box domain-containing protein</fullName>
    </recommendedName>
</protein>
<keyword evidence="1 3" id="KW-0238">DNA-binding</keyword>
<feature type="domain" description="HMG box" evidence="6">
    <location>
        <begin position="118"/>
        <end position="192"/>
    </location>
</feature>
<evidence type="ECO:0000259" key="5">
    <source>
        <dbReference type="PROSITE" id="PS50105"/>
    </source>
</evidence>
<feature type="region of interest" description="Disordered" evidence="4">
    <location>
        <begin position="67"/>
        <end position="122"/>
    </location>
</feature>
<feature type="compositionally biased region" description="Basic residues" evidence="4">
    <location>
        <begin position="103"/>
        <end position="112"/>
    </location>
</feature>
<evidence type="ECO:0000259" key="6">
    <source>
        <dbReference type="PROSITE" id="PS50118"/>
    </source>
</evidence>
<gene>
    <name evidence="7" type="ORF">PPNO1_LOCUS6191</name>
</gene>
<evidence type="ECO:0000313" key="7">
    <source>
        <dbReference type="EMBL" id="CAI4216537.1"/>
    </source>
</evidence>
<dbReference type="Gene3D" id="1.10.150.50">
    <property type="entry name" value="Transcription Factor, Ets-1"/>
    <property type="match status" value="1"/>
</dbReference>
<dbReference type="AlphaFoldDB" id="A0A9P1MCP1"/>
<dbReference type="PANTHER" id="PTHR46040">
    <property type="entry name" value="HIGH MOBILITY GROUP PROTEIN 2"/>
    <property type="match status" value="1"/>
</dbReference>